<accession>A0ABP9BLS4</accession>
<evidence type="ECO:0000313" key="1">
    <source>
        <dbReference type="EMBL" id="GAA4797403.1"/>
    </source>
</evidence>
<proteinExistence type="predicted"/>
<evidence type="ECO:0000313" key="2">
    <source>
        <dbReference type="Proteomes" id="UP001501147"/>
    </source>
</evidence>
<dbReference type="Pfam" id="PF19820">
    <property type="entry name" value="DUF6303"/>
    <property type="match status" value="1"/>
</dbReference>
<name>A0ABP9BLS4_9ACTN</name>
<dbReference type="EMBL" id="BAABJV010000033">
    <property type="protein sequence ID" value="GAA4797403.1"/>
    <property type="molecule type" value="Genomic_DNA"/>
</dbReference>
<protein>
    <submittedName>
        <fullName evidence="1">Uncharacterized protein</fullName>
    </submittedName>
</protein>
<keyword evidence="2" id="KW-1185">Reference proteome</keyword>
<dbReference type="Proteomes" id="UP001501147">
    <property type="component" value="Unassembled WGS sequence"/>
</dbReference>
<dbReference type="RefSeq" id="WP_345616484.1">
    <property type="nucleotide sequence ID" value="NZ_BAABJV010000033.1"/>
</dbReference>
<gene>
    <name evidence="1" type="ORF">GCM10023329_58040</name>
</gene>
<organism evidence="1 2">
    <name type="scientific">Streptomyces sanyensis</name>
    <dbReference type="NCBI Taxonomy" id="568869"/>
    <lineage>
        <taxon>Bacteria</taxon>
        <taxon>Bacillati</taxon>
        <taxon>Actinomycetota</taxon>
        <taxon>Actinomycetes</taxon>
        <taxon>Kitasatosporales</taxon>
        <taxon>Streptomycetaceae</taxon>
        <taxon>Streptomyces</taxon>
    </lineage>
</organism>
<comment type="caution">
    <text evidence="1">The sequence shown here is derived from an EMBL/GenBank/DDBJ whole genome shotgun (WGS) entry which is preliminary data.</text>
</comment>
<reference evidence="2" key="1">
    <citation type="journal article" date="2019" name="Int. J. Syst. Evol. Microbiol.">
        <title>The Global Catalogue of Microorganisms (GCM) 10K type strain sequencing project: providing services to taxonomists for standard genome sequencing and annotation.</title>
        <authorList>
            <consortium name="The Broad Institute Genomics Platform"/>
            <consortium name="The Broad Institute Genome Sequencing Center for Infectious Disease"/>
            <person name="Wu L."/>
            <person name="Ma J."/>
        </authorList>
    </citation>
    <scope>NUCLEOTIDE SEQUENCE [LARGE SCALE GENOMIC DNA]</scope>
    <source>
        <strain evidence="2">JCM 18324</strain>
    </source>
</reference>
<dbReference type="InterPro" id="IPR046270">
    <property type="entry name" value="DUF6303"/>
</dbReference>
<sequence>MSRLEGPREFVAQLSVWEGCWRLYVVVLGSAERWPEFSFGRGLVVPSVQERSRALDRLGYVLADGARWEWSEDSEIPDDPGSPVLLIGSVRVCSRTEAAL</sequence>